<keyword evidence="3" id="KW-1185">Reference proteome</keyword>
<feature type="signal peptide" evidence="1">
    <location>
        <begin position="1"/>
        <end position="31"/>
    </location>
</feature>
<protein>
    <submittedName>
        <fullName evidence="2">YdbL family protein</fullName>
    </submittedName>
</protein>
<dbReference type="Proteomes" id="UP001210865">
    <property type="component" value="Chromosome"/>
</dbReference>
<reference evidence="2 3" key="1">
    <citation type="submission" date="2022-12" db="EMBL/GenBank/DDBJ databases">
        <title>Sphingomonas abieness sp. nov., an endophytic bacterium isolated from Abies koreana.</title>
        <authorList>
            <person name="Jiang L."/>
            <person name="Lee J."/>
        </authorList>
    </citation>
    <scope>NUCLEOTIDE SEQUENCE [LARGE SCALE GENOMIC DNA]</scope>
    <source>
        <strain evidence="3">PAMB 00755</strain>
    </source>
</reference>
<name>A0ABY7NN33_9SPHN</name>
<keyword evidence="1" id="KW-0732">Signal</keyword>
<evidence type="ECO:0000256" key="1">
    <source>
        <dbReference type="SAM" id="SignalP"/>
    </source>
</evidence>
<feature type="chain" id="PRO_5045426344" evidence="1">
    <location>
        <begin position="32"/>
        <end position="134"/>
    </location>
</feature>
<sequence>MTRSFPKPLGTIAILLSGLSLVLGGATAALAQMDSEVESAMASGSVGEQADGYLGFAKAPDGTLKAKVDAINIKRREAYTKVAQTKNVPIEAFAVSIGCNTLGNLKPGRVYSIAKGVWAAKGAAPIALPSQCGN</sequence>
<accession>A0ABY7NN33</accession>
<proteinExistence type="predicted"/>
<dbReference type="RefSeq" id="WP_270075566.1">
    <property type="nucleotide sequence ID" value="NZ_CP115174.1"/>
</dbReference>
<dbReference type="EMBL" id="CP115174">
    <property type="protein sequence ID" value="WBO20916.1"/>
    <property type="molecule type" value="Genomic_DNA"/>
</dbReference>
<gene>
    <name evidence="2" type="ORF">PBT88_11910</name>
</gene>
<evidence type="ECO:0000313" key="2">
    <source>
        <dbReference type="EMBL" id="WBO20916.1"/>
    </source>
</evidence>
<dbReference type="InterPro" id="IPR008309">
    <property type="entry name" value="YdbL"/>
</dbReference>
<evidence type="ECO:0000313" key="3">
    <source>
        <dbReference type="Proteomes" id="UP001210865"/>
    </source>
</evidence>
<dbReference type="Pfam" id="PF07027">
    <property type="entry name" value="DUF1318"/>
    <property type="match status" value="1"/>
</dbReference>
<organism evidence="2 3">
    <name type="scientific">Sphingomonas abietis</name>
    <dbReference type="NCBI Taxonomy" id="3012344"/>
    <lineage>
        <taxon>Bacteria</taxon>
        <taxon>Pseudomonadati</taxon>
        <taxon>Pseudomonadota</taxon>
        <taxon>Alphaproteobacteria</taxon>
        <taxon>Sphingomonadales</taxon>
        <taxon>Sphingomonadaceae</taxon>
        <taxon>Sphingomonas</taxon>
    </lineage>
</organism>